<dbReference type="Gene3D" id="3.30.565.10">
    <property type="entry name" value="Histidine kinase-like ATPase, C-terminal domain"/>
    <property type="match status" value="1"/>
</dbReference>
<comment type="caution">
    <text evidence="1">The sequence shown here is derived from an EMBL/GenBank/DDBJ whole genome shotgun (WGS) entry which is preliminary data.</text>
</comment>
<proteinExistence type="predicted"/>
<protein>
    <submittedName>
        <fullName evidence="1">Uncharacterized protein</fullName>
    </submittedName>
</protein>
<evidence type="ECO:0000313" key="1">
    <source>
        <dbReference type="EMBL" id="GAK75900.1"/>
    </source>
</evidence>
<dbReference type="EMBL" id="BBLG01000003">
    <property type="protein sequence ID" value="GAK75900.1"/>
    <property type="molecule type" value="Genomic_DNA"/>
</dbReference>
<dbReference type="AlphaFoldDB" id="A0A081DAF4"/>
<reference evidence="1 2" key="1">
    <citation type="journal article" date="2014" name="Genome Announc.">
        <title>Draft Genome Sequences of Marine Flavobacterium Nonlabens Strains NR17, NR24, NR27, NR32, NR33, and Ara13.</title>
        <authorList>
            <person name="Nakanishi M."/>
            <person name="Meirelles P."/>
            <person name="Suzuki R."/>
            <person name="Takatani N."/>
            <person name="Mino S."/>
            <person name="Suda W."/>
            <person name="Oshima K."/>
            <person name="Hattori M."/>
            <person name="Ohkuma M."/>
            <person name="Hosokawa M."/>
            <person name="Miyashita K."/>
            <person name="Thompson F.L."/>
            <person name="Niwa A."/>
            <person name="Sawabe T."/>
            <person name="Sawabe T."/>
        </authorList>
    </citation>
    <scope>NUCLEOTIDE SEQUENCE [LARGE SCALE GENOMIC DNA]</scope>
    <source>
        <strain evidence="2">JCM19296</strain>
    </source>
</reference>
<accession>A0A081DAF4</accession>
<organism evidence="1 2">
    <name type="scientific">Nonlabens ulvanivorans</name>
    <name type="common">Persicivirga ulvanivorans</name>
    <dbReference type="NCBI Taxonomy" id="906888"/>
    <lineage>
        <taxon>Bacteria</taxon>
        <taxon>Pseudomonadati</taxon>
        <taxon>Bacteroidota</taxon>
        <taxon>Flavobacteriia</taxon>
        <taxon>Flavobacteriales</taxon>
        <taxon>Flavobacteriaceae</taxon>
        <taxon>Nonlabens</taxon>
    </lineage>
</organism>
<sequence length="314" mass="36816">MIIFEFPKIIKPNSIYELLNSLERAFSMEEQLVPDVIINLQKVRKTSLLGILLNYKFIEYTYKQNCFKRPNLYINEYIEKEWERYGFTNLIHSFVSDKDLTERNYKNLKVKVDDRFIIAPQALLRSKHYSDKFLKSEFLPKIEEYYKKNDKVVSMIFLCLSEILLNFWEHAVDDTNSILVAEGNENNIEIACADTGNGIITTLNRVLENSSTDRPGTLKKSVEKFVTSKKMTNHMGYGLWILNQIASKTKGRFHIYSEGAFYHNNFGKELAKKCGYWKGTIIYLSLPLKKPVTLSDIENHDNKKFNDIKINWKE</sequence>
<gene>
    <name evidence="1" type="ORF">JCM19296_1497</name>
</gene>
<evidence type="ECO:0000313" key="2">
    <source>
        <dbReference type="Proteomes" id="UP000028980"/>
    </source>
</evidence>
<name>A0A081DAF4_NONUL</name>
<dbReference type="Proteomes" id="UP000028980">
    <property type="component" value="Unassembled WGS sequence"/>
</dbReference>
<dbReference type="InterPro" id="IPR036890">
    <property type="entry name" value="HATPase_C_sf"/>
</dbReference>
<dbReference type="SUPFAM" id="SSF55874">
    <property type="entry name" value="ATPase domain of HSP90 chaperone/DNA topoisomerase II/histidine kinase"/>
    <property type="match status" value="1"/>
</dbReference>